<name>A0A6M2D7K1_RHIMP</name>
<dbReference type="VEuPathDB" id="VectorBase:LOC119171478"/>
<evidence type="ECO:0000256" key="6">
    <source>
        <dbReference type="ARBA" id="ARBA00023004"/>
    </source>
</evidence>
<evidence type="ECO:0000256" key="4">
    <source>
        <dbReference type="ARBA" id="ARBA00022723"/>
    </source>
</evidence>
<dbReference type="Gene3D" id="1.10.630.10">
    <property type="entry name" value="Cytochrome P450"/>
    <property type="match status" value="1"/>
</dbReference>
<dbReference type="PANTHER" id="PTHR24279:SF120">
    <property type="entry name" value="CYTOCHROME P450"/>
    <property type="match status" value="1"/>
</dbReference>
<dbReference type="InterPro" id="IPR050479">
    <property type="entry name" value="CYP11_CYP27_families"/>
</dbReference>
<dbReference type="AlphaFoldDB" id="A0A6M2D7K1"/>
<dbReference type="GO" id="GO:0004497">
    <property type="term" value="F:monooxygenase activity"/>
    <property type="evidence" value="ECO:0007669"/>
    <property type="project" value="UniProtKB-KW"/>
</dbReference>
<dbReference type="GO" id="GO:0020037">
    <property type="term" value="F:heme binding"/>
    <property type="evidence" value="ECO:0007669"/>
    <property type="project" value="InterPro"/>
</dbReference>
<keyword evidence="4" id="KW-0479">Metal-binding</keyword>
<keyword evidence="5" id="KW-0560">Oxidoreductase</keyword>
<comment type="similarity">
    <text evidence="2">Belongs to the cytochrome P450 family.</text>
</comment>
<evidence type="ECO:0000256" key="3">
    <source>
        <dbReference type="ARBA" id="ARBA00022617"/>
    </source>
</evidence>
<sequence>MALYTLCTISGMLRGARTSLPRMSMQCNGALRRMFNTKVFSNQSADSVKARSFREVPRVPLLPPLDALGKPWRLGGLSTREEICEAGAHLFQKYGPIVREKFAGRYMVVHLFSPRDFHTVFQEEGEAPFRIGMAALKHYRDKVPKEYADASILHLQGERWSQLRCATQEHVLRNQAASSYVSALNSVAQDAVDIIDDLTDQRREIPDCFYFMRRWALESKQYSQSLACFLSFNWSQYLGKHT</sequence>
<reference evidence="8" key="1">
    <citation type="submission" date="2019-09" db="EMBL/GenBank/DDBJ databases">
        <title>Organ-specific transcriptomic study of the physiology of the cattle tick, Rhipicephalus microplus.</title>
        <authorList>
            <person name="Tirloni L."/>
            <person name="Braz G."/>
            <person name="Gandara A.C.P."/>
            <person name="Sabadin G.A."/>
            <person name="da Silva R.M."/>
            <person name="Guizzo M.G."/>
            <person name="Machado J.A."/>
            <person name="Costa E.P."/>
            <person name="Gomes H.F."/>
            <person name="Moraes J."/>
            <person name="Mota M.B.S."/>
            <person name="Mesquita R.D."/>
            <person name="Alvarenga P.H."/>
            <person name="Alves F."/>
            <person name="Seixas A."/>
            <person name="da Fonseca R.N."/>
            <person name="Fogaca A."/>
            <person name="Logullo C."/>
            <person name="Tanaka A."/>
            <person name="Daffre S."/>
            <person name="Termignoni C."/>
            <person name="Vaz I.S.Jr."/>
            <person name="Oliveira P.L."/>
            <person name="Ribeiro J.M."/>
        </authorList>
    </citation>
    <scope>NUCLEOTIDE SEQUENCE</scope>
    <source>
        <strain evidence="8">Porto Alegre</strain>
    </source>
</reference>
<dbReference type="InterPro" id="IPR001128">
    <property type="entry name" value="Cyt_P450"/>
</dbReference>
<accession>A0A6M2D7K1</accession>
<proteinExistence type="inferred from homology"/>
<evidence type="ECO:0000313" key="8">
    <source>
        <dbReference type="EMBL" id="NOV42069.1"/>
    </source>
</evidence>
<dbReference type="GO" id="GO:0005506">
    <property type="term" value="F:iron ion binding"/>
    <property type="evidence" value="ECO:0007669"/>
    <property type="project" value="InterPro"/>
</dbReference>
<dbReference type="GO" id="GO:0016705">
    <property type="term" value="F:oxidoreductase activity, acting on paired donors, with incorporation or reduction of molecular oxygen"/>
    <property type="evidence" value="ECO:0007669"/>
    <property type="project" value="InterPro"/>
</dbReference>
<comment type="cofactor">
    <cofactor evidence="1">
        <name>heme</name>
        <dbReference type="ChEBI" id="CHEBI:30413"/>
    </cofactor>
</comment>
<organism evidence="8">
    <name type="scientific">Rhipicephalus microplus</name>
    <name type="common">Cattle tick</name>
    <name type="synonym">Boophilus microplus</name>
    <dbReference type="NCBI Taxonomy" id="6941"/>
    <lineage>
        <taxon>Eukaryota</taxon>
        <taxon>Metazoa</taxon>
        <taxon>Ecdysozoa</taxon>
        <taxon>Arthropoda</taxon>
        <taxon>Chelicerata</taxon>
        <taxon>Arachnida</taxon>
        <taxon>Acari</taxon>
        <taxon>Parasitiformes</taxon>
        <taxon>Ixodida</taxon>
        <taxon>Ixodoidea</taxon>
        <taxon>Ixodidae</taxon>
        <taxon>Rhipicephalinae</taxon>
        <taxon>Rhipicephalus</taxon>
        <taxon>Boophilus</taxon>
    </lineage>
</organism>
<evidence type="ECO:0000256" key="2">
    <source>
        <dbReference type="ARBA" id="ARBA00010617"/>
    </source>
</evidence>
<dbReference type="EMBL" id="GHWJ01009332">
    <property type="protein sequence ID" value="NOV42069.1"/>
    <property type="molecule type" value="Transcribed_RNA"/>
</dbReference>
<keyword evidence="3" id="KW-0349">Heme</keyword>
<protein>
    <submittedName>
        <fullName evidence="8">Putative cytochrome p450 cyp11/cyp12/cyp24/cyp27 subfamily protein</fullName>
    </submittedName>
</protein>
<keyword evidence="6" id="KW-0408">Iron</keyword>
<evidence type="ECO:0000256" key="1">
    <source>
        <dbReference type="ARBA" id="ARBA00001971"/>
    </source>
</evidence>
<evidence type="ECO:0000256" key="5">
    <source>
        <dbReference type="ARBA" id="ARBA00023002"/>
    </source>
</evidence>
<evidence type="ECO:0000256" key="7">
    <source>
        <dbReference type="ARBA" id="ARBA00023033"/>
    </source>
</evidence>
<keyword evidence="7" id="KW-0503">Monooxygenase</keyword>
<dbReference type="OrthoDB" id="3945418at2759"/>
<dbReference type="SUPFAM" id="SSF48264">
    <property type="entry name" value="Cytochrome P450"/>
    <property type="match status" value="1"/>
</dbReference>
<dbReference type="InterPro" id="IPR036396">
    <property type="entry name" value="Cyt_P450_sf"/>
</dbReference>
<dbReference type="Pfam" id="PF00067">
    <property type="entry name" value="p450"/>
    <property type="match status" value="1"/>
</dbReference>
<dbReference type="PANTHER" id="PTHR24279">
    <property type="entry name" value="CYTOCHROME P450"/>
    <property type="match status" value="1"/>
</dbReference>